<dbReference type="EMBL" id="OZ075134">
    <property type="protein sequence ID" value="CAL4991862.1"/>
    <property type="molecule type" value="Genomic_DNA"/>
</dbReference>
<name>A0ABC9B129_9POAL</name>
<evidence type="ECO:0000313" key="4">
    <source>
        <dbReference type="Proteomes" id="UP001497457"/>
    </source>
</evidence>
<proteinExistence type="predicted"/>
<dbReference type="Pfam" id="PF00646">
    <property type="entry name" value="F-box"/>
    <property type="match status" value="1"/>
</dbReference>
<dbReference type="InterPro" id="IPR001810">
    <property type="entry name" value="F-box_dom"/>
</dbReference>
<reference evidence="3 4" key="2">
    <citation type="submission" date="2024-10" db="EMBL/GenBank/DDBJ databases">
        <authorList>
            <person name="Ryan C."/>
        </authorList>
    </citation>
    <scope>NUCLEOTIDE SEQUENCE [LARGE SCALE GENOMIC DNA]</scope>
</reference>
<dbReference type="SUPFAM" id="SSF52047">
    <property type="entry name" value="RNI-like"/>
    <property type="match status" value="1"/>
</dbReference>
<dbReference type="InterPro" id="IPR053781">
    <property type="entry name" value="F-box_AtFBL13-like"/>
</dbReference>
<dbReference type="AlphaFoldDB" id="A0ABC9B129"/>
<protein>
    <recommendedName>
        <fullName evidence="2">F-box domain-containing protein</fullName>
    </recommendedName>
</protein>
<evidence type="ECO:0000259" key="2">
    <source>
        <dbReference type="Pfam" id="PF00646"/>
    </source>
</evidence>
<dbReference type="PANTHER" id="PTHR34223">
    <property type="entry name" value="OS11G0201299 PROTEIN"/>
    <property type="match status" value="1"/>
</dbReference>
<dbReference type="SUPFAM" id="SSF81383">
    <property type="entry name" value="F-box domain"/>
    <property type="match status" value="1"/>
</dbReference>
<feature type="compositionally biased region" description="Low complexity" evidence="1">
    <location>
        <begin position="165"/>
        <end position="174"/>
    </location>
</feature>
<organism evidence="3 4">
    <name type="scientific">Urochloa decumbens</name>
    <dbReference type="NCBI Taxonomy" id="240449"/>
    <lineage>
        <taxon>Eukaryota</taxon>
        <taxon>Viridiplantae</taxon>
        <taxon>Streptophyta</taxon>
        <taxon>Embryophyta</taxon>
        <taxon>Tracheophyta</taxon>
        <taxon>Spermatophyta</taxon>
        <taxon>Magnoliopsida</taxon>
        <taxon>Liliopsida</taxon>
        <taxon>Poales</taxon>
        <taxon>Poaceae</taxon>
        <taxon>PACMAD clade</taxon>
        <taxon>Panicoideae</taxon>
        <taxon>Panicodae</taxon>
        <taxon>Paniceae</taxon>
        <taxon>Melinidinae</taxon>
        <taxon>Urochloa</taxon>
    </lineage>
</organism>
<dbReference type="Gene3D" id="3.80.10.10">
    <property type="entry name" value="Ribonuclease Inhibitor"/>
    <property type="match status" value="1"/>
</dbReference>
<sequence>MELEDAFRKRVRTSGGDGDGGCSACPDWLSSLPDCLLHVIMSFMKARQAVQTCVLSKRWRHLWHSVPCLDIDFDEFKKKACASDNSSATGGNGDSGSGGNDNSGSVGNENSNSGGNDNSDSGGNVNSGTSGNDNSGCGGHDNFGSNSNNPDLGGNVNSGSGGNFNSGTSGNDNSGFGGHDNSASHSNNPDSRGNGNSGSGGNVNCGTGGNDNSGFGGHDISGFGGHDNSGSHSNNPDSSSDNPDSDGDSYDSDPDPDSYDSDSDIPDSDRDTVSSYRSGSDVDDNNYNKHKVKDEYKDWEDFEDFAVSLMYRCDIAQLDSFRLNIVGSRTPEFGYRHAAGWLRRMMKYCAPGRASQHVGLSSGSWRLKRLHLGHVHLDNRFGKHVSSVCHSLEELELDNCTCEIRSMTSHSLKTLVLKNGTWRNVSKITSPTLKTLVLDGVSTGDHVLVILAPAVAYLHLDVNVGYYHGSISIKEMPSIAKASIYLRDHRYSVFSSKLCSDQFKLLCSISNVTNLELFGFGIMVLGEEPEVLEFKNLRNLLLDNCDLSNDLDTLVFFLQRSPVLEKLTLRCCEFPRYYDSKKGTPKLNETSSSQLHGLDLLCENLKVEIIYKEYGYGYGHGPQLLELLLRVSVNLSKNNIKLTQVN</sequence>
<feature type="compositionally biased region" description="Gly residues" evidence="1">
    <location>
        <begin position="90"/>
        <end position="101"/>
    </location>
</feature>
<dbReference type="Proteomes" id="UP001497457">
    <property type="component" value="Chromosome 24b"/>
</dbReference>
<feature type="compositionally biased region" description="Acidic residues" evidence="1">
    <location>
        <begin position="243"/>
        <end position="266"/>
    </location>
</feature>
<feature type="compositionally biased region" description="Gly residues" evidence="1">
    <location>
        <begin position="195"/>
        <end position="227"/>
    </location>
</feature>
<dbReference type="InterPro" id="IPR053197">
    <property type="entry name" value="F-box_SCFL_complex_component"/>
</dbReference>
<feature type="domain" description="F-box" evidence="2">
    <location>
        <begin position="29"/>
        <end position="67"/>
    </location>
</feature>
<reference evidence="4" key="1">
    <citation type="submission" date="2024-06" db="EMBL/GenBank/DDBJ databases">
        <authorList>
            <person name="Ryan C."/>
        </authorList>
    </citation>
    <scope>NUCLEOTIDE SEQUENCE [LARGE SCALE GENOMIC DNA]</scope>
</reference>
<dbReference type="InterPro" id="IPR036047">
    <property type="entry name" value="F-box-like_dom_sf"/>
</dbReference>
<gene>
    <name evidence="3" type="ORF">URODEC1_LOCUS60845</name>
</gene>
<dbReference type="CDD" id="cd22160">
    <property type="entry name" value="F-box_AtFBL13-like"/>
    <property type="match status" value="1"/>
</dbReference>
<dbReference type="PANTHER" id="PTHR34223:SF27">
    <property type="entry name" value="F-BOX DOMAIN-CONTAINING PROTEIN"/>
    <property type="match status" value="1"/>
</dbReference>
<accession>A0ABC9B129</accession>
<evidence type="ECO:0000313" key="3">
    <source>
        <dbReference type="EMBL" id="CAL4991862.1"/>
    </source>
</evidence>
<keyword evidence="4" id="KW-1185">Reference proteome</keyword>
<feature type="compositionally biased region" description="Low complexity" evidence="1">
    <location>
        <begin position="228"/>
        <end position="242"/>
    </location>
</feature>
<feature type="region of interest" description="Disordered" evidence="1">
    <location>
        <begin position="84"/>
        <end position="288"/>
    </location>
</feature>
<dbReference type="InterPro" id="IPR032675">
    <property type="entry name" value="LRR_dom_sf"/>
</dbReference>
<feature type="compositionally biased region" description="Low complexity" evidence="1">
    <location>
        <begin position="102"/>
        <end position="135"/>
    </location>
</feature>
<evidence type="ECO:0000256" key="1">
    <source>
        <dbReference type="SAM" id="MobiDB-lite"/>
    </source>
</evidence>